<dbReference type="InterPro" id="IPR018376">
    <property type="entry name" value="Enoyl-CoA_hyd/isom_CS"/>
</dbReference>
<comment type="catalytic activity">
    <reaction evidence="4">
        <text>a (3S)-3-hydroxyacyl-CoA = a (2E)-enoyl-CoA + H2O</text>
        <dbReference type="Rhea" id="RHEA:16105"/>
        <dbReference type="ChEBI" id="CHEBI:15377"/>
        <dbReference type="ChEBI" id="CHEBI:57318"/>
        <dbReference type="ChEBI" id="CHEBI:58856"/>
        <dbReference type="EC" id="4.2.1.17"/>
    </reaction>
</comment>
<comment type="caution">
    <text evidence="7">The sequence shown here is derived from an EMBL/GenBank/DDBJ whole genome shotgun (WGS) entry which is preliminary data.</text>
</comment>
<dbReference type="PROSITE" id="PS00166">
    <property type="entry name" value="ENOYL_COA_HYDRATASE"/>
    <property type="match status" value="1"/>
</dbReference>
<evidence type="ECO:0000256" key="2">
    <source>
        <dbReference type="ARBA" id="ARBA00005254"/>
    </source>
</evidence>
<sequence>MSTSPHVYSALRVDVDDGVATLTMDNPPVNAIDAALVRDLRNFVERAERDSTIKVVVLAGANPEFFAAHADFGWMFDPEELTSLSDPEGDPALNPLQQLHERFRRLPQVKIAKLTGRLRAGGVELAMAADMRFAAAGQTWLGQPETRMGIFPGGGGTQYLNRLLGRARTVEVVLSGDLYGTDIAEKYGWINRALPPEQLDEYVDDLARRVAALPDGVATAAMEAIDAAEASGPVPNLTEEASAHAKVYPSPPEMVERMRYTVAAGGQTAAGEIDLEGLLDRAAAAATPD</sequence>
<keyword evidence="7" id="KW-0413">Isomerase</keyword>
<evidence type="ECO:0000256" key="6">
    <source>
        <dbReference type="RuleBase" id="RU003707"/>
    </source>
</evidence>
<name>A0A846XUJ3_9NOCA</name>
<comment type="catalytic activity">
    <reaction evidence="5">
        <text>a 4-saturated-(3S)-3-hydroxyacyl-CoA = a (3E)-enoyl-CoA + H2O</text>
        <dbReference type="Rhea" id="RHEA:20724"/>
        <dbReference type="ChEBI" id="CHEBI:15377"/>
        <dbReference type="ChEBI" id="CHEBI:58521"/>
        <dbReference type="ChEBI" id="CHEBI:137480"/>
        <dbReference type="EC" id="4.2.1.17"/>
    </reaction>
</comment>
<dbReference type="PANTHER" id="PTHR11941:SF54">
    <property type="entry name" value="ENOYL-COA HYDRATASE, MITOCHONDRIAL"/>
    <property type="match status" value="1"/>
</dbReference>
<keyword evidence="3" id="KW-0443">Lipid metabolism</keyword>
<evidence type="ECO:0000313" key="8">
    <source>
        <dbReference type="Proteomes" id="UP000565711"/>
    </source>
</evidence>
<dbReference type="InterPro" id="IPR001753">
    <property type="entry name" value="Enoyl-CoA_hydra/iso"/>
</dbReference>
<dbReference type="InterPro" id="IPR029045">
    <property type="entry name" value="ClpP/crotonase-like_dom_sf"/>
</dbReference>
<organism evidence="7 8">
    <name type="scientific">Nocardia vermiculata</name>
    <dbReference type="NCBI Taxonomy" id="257274"/>
    <lineage>
        <taxon>Bacteria</taxon>
        <taxon>Bacillati</taxon>
        <taxon>Actinomycetota</taxon>
        <taxon>Actinomycetes</taxon>
        <taxon>Mycobacteriales</taxon>
        <taxon>Nocardiaceae</taxon>
        <taxon>Nocardia</taxon>
    </lineage>
</organism>
<evidence type="ECO:0000256" key="5">
    <source>
        <dbReference type="ARBA" id="ARBA00023717"/>
    </source>
</evidence>
<evidence type="ECO:0000313" key="7">
    <source>
        <dbReference type="EMBL" id="NKY49520.1"/>
    </source>
</evidence>
<comment type="similarity">
    <text evidence="2 6">Belongs to the enoyl-CoA hydratase/isomerase family.</text>
</comment>
<dbReference type="Gene3D" id="3.90.226.10">
    <property type="entry name" value="2-enoyl-CoA Hydratase, Chain A, domain 1"/>
    <property type="match status" value="1"/>
</dbReference>
<evidence type="ECO:0000256" key="4">
    <source>
        <dbReference type="ARBA" id="ARBA00023709"/>
    </source>
</evidence>
<accession>A0A846XUJ3</accession>
<dbReference type="GO" id="GO:0006635">
    <property type="term" value="P:fatty acid beta-oxidation"/>
    <property type="evidence" value="ECO:0007669"/>
    <property type="project" value="TreeGrafter"/>
</dbReference>
<evidence type="ECO:0000256" key="3">
    <source>
        <dbReference type="ARBA" id="ARBA00022832"/>
    </source>
</evidence>
<protein>
    <submittedName>
        <fullName evidence="7">Enoyl-CoA hydratase/isomerase family protein</fullName>
    </submittedName>
</protein>
<dbReference type="SUPFAM" id="SSF52096">
    <property type="entry name" value="ClpP/crotonase"/>
    <property type="match status" value="1"/>
</dbReference>
<dbReference type="Pfam" id="PF00378">
    <property type="entry name" value="ECH_1"/>
    <property type="match status" value="1"/>
</dbReference>
<comment type="function">
    <text evidence="1">Could possibly oxidize fatty acids using specific components.</text>
</comment>
<keyword evidence="3" id="KW-0276">Fatty acid metabolism</keyword>
<evidence type="ECO:0000256" key="1">
    <source>
        <dbReference type="ARBA" id="ARBA00002994"/>
    </source>
</evidence>
<keyword evidence="8" id="KW-1185">Reference proteome</keyword>
<gene>
    <name evidence="7" type="ORF">HGA08_04740</name>
</gene>
<dbReference type="EMBL" id="JAAXOP010000002">
    <property type="protein sequence ID" value="NKY49520.1"/>
    <property type="molecule type" value="Genomic_DNA"/>
</dbReference>
<dbReference type="CDD" id="cd06558">
    <property type="entry name" value="crotonase-like"/>
    <property type="match status" value="1"/>
</dbReference>
<dbReference type="GO" id="GO:0004300">
    <property type="term" value="F:enoyl-CoA hydratase activity"/>
    <property type="evidence" value="ECO:0007669"/>
    <property type="project" value="UniProtKB-EC"/>
</dbReference>
<proteinExistence type="inferred from homology"/>
<dbReference type="Proteomes" id="UP000565711">
    <property type="component" value="Unassembled WGS sequence"/>
</dbReference>
<dbReference type="PANTHER" id="PTHR11941">
    <property type="entry name" value="ENOYL-COA HYDRATASE-RELATED"/>
    <property type="match status" value="1"/>
</dbReference>
<dbReference type="GO" id="GO:0016853">
    <property type="term" value="F:isomerase activity"/>
    <property type="evidence" value="ECO:0007669"/>
    <property type="project" value="UniProtKB-KW"/>
</dbReference>
<dbReference type="AlphaFoldDB" id="A0A846XUJ3"/>
<dbReference type="RefSeq" id="WP_067868049.1">
    <property type="nucleotide sequence ID" value="NZ_JAAXOP010000002.1"/>
</dbReference>
<reference evidence="7 8" key="1">
    <citation type="submission" date="2020-04" db="EMBL/GenBank/DDBJ databases">
        <title>MicrobeNet Type strains.</title>
        <authorList>
            <person name="Nicholson A.C."/>
        </authorList>
    </citation>
    <scope>NUCLEOTIDE SEQUENCE [LARGE SCALE GENOMIC DNA]</scope>
    <source>
        <strain evidence="7 8">JCM 12354</strain>
    </source>
</reference>